<keyword evidence="4 11" id="KW-0812">Transmembrane</keyword>
<keyword evidence="5 11" id="KW-0851">Voltage-gated channel</keyword>
<evidence type="ECO:0000313" key="16">
    <source>
        <dbReference type="EMBL" id="CEK66630.1"/>
    </source>
</evidence>
<dbReference type="GO" id="GO:0005242">
    <property type="term" value="F:inward rectifier potassium channel activity"/>
    <property type="evidence" value="ECO:0007669"/>
    <property type="project" value="InterPro"/>
</dbReference>
<protein>
    <submittedName>
        <fullName evidence="16">Uncharacterized protein</fullName>
    </submittedName>
</protein>
<evidence type="ECO:0000256" key="12">
    <source>
        <dbReference type="SAM" id="MobiDB-lite"/>
    </source>
</evidence>
<evidence type="ECO:0000256" key="2">
    <source>
        <dbReference type="ARBA" id="ARBA00022448"/>
    </source>
</evidence>
<keyword evidence="9 13" id="KW-0472">Membrane</keyword>
<dbReference type="Gene3D" id="1.10.287.70">
    <property type="match status" value="1"/>
</dbReference>
<dbReference type="AlphaFoldDB" id="A0A0B6ZFX2"/>
<dbReference type="EMBL" id="HACG01019765">
    <property type="protein sequence ID" value="CEK66630.1"/>
    <property type="molecule type" value="Transcribed_RNA"/>
</dbReference>
<evidence type="ECO:0000259" key="14">
    <source>
        <dbReference type="Pfam" id="PF01007"/>
    </source>
</evidence>
<dbReference type="SUPFAM" id="SSF81296">
    <property type="entry name" value="E set domains"/>
    <property type="match status" value="1"/>
</dbReference>
<dbReference type="InterPro" id="IPR016449">
    <property type="entry name" value="K_chnl_inward-rec_Kir"/>
</dbReference>
<evidence type="ECO:0000256" key="11">
    <source>
        <dbReference type="RuleBase" id="RU003822"/>
    </source>
</evidence>
<dbReference type="GO" id="GO:1990573">
    <property type="term" value="P:potassium ion import across plasma membrane"/>
    <property type="evidence" value="ECO:0007669"/>
    <property type="project" value="TreeGrafter"/>
</dbReference>
<dbReference type="InterPro" id="IPR041647">
    <property type="entry name" value="IRK_C"/>
</dbReference>
<dbReference type="InterPro" id="IPR014756">
    <property type="entry name" value="Ig_E-set"/>
</dbReference>
<keyword evidence="2 11" id="KW-0813">Transport</keyword>
<gene>
    <name evidence="16" type="primary">ORF59577</name>
</gene>
<keyword evidence="8 11" id="KW-0406">Ion transport</keyword>
<dbReference type="GO" id="GO:0005886">
    <property type="term" value="C:plasma membrane"/>
    <property type="evidence" value="ECO:0007669"/>
    <property type="project" value="TreeGrafter"/>
</dbReference>
<dbReference type="Pfam" id="PF01007">
    <property type="entry name" value="IRK"/>
    <property type="match status" value="1"/>
</dbReference>
<reference evidence="16" key="1">
    <citation type="submission" date="2014-12" db="EMBL/GenBank/DDBJ databases">
        <title>Insight into the proteome of Arion vulgaris.</title>
        <authorList>
            <person name="Aradska J."/>
            <person name="Bulat T."/>
            <person name="Smidak R."/>
            <person name="Sarate P."/>
            <person name="Gangsoo J."/>
            <person name="Sialana F."/>
            <person name="Bilban M."/>
            <person name="Lubec G."/>
        </authorList>
    </citation>
    <scope>NUCLEOTIDE SEQUENCE</scope>
    <source>
        <tissue evidence="16">Skin</tissue>
    </source>
</reference>
<feature type="domain" description="Potassium channel inwardly rectifying transmembrane" evidence="14">
    <location>
        <begin position="55"/>
        <end position="195"/>
    </location>
</feature>
<evidence type="ECO:0000256" key="3">
    <source>
        <dbReference type="ARBA" id="ARBA00022538"/>
    </source>
</evidence>
<evidence type="ECO:0000256" key="10">
    <source>
        <dbReference type="ARBA" id="ARBA00023303"/>
    </source>
</evidence>
<dbReference type="PRINTS" id="PR01320">
    <property type="entry name" value="KIRCHANNEL"/>
</dbReference>
<dbReference type="InterPro" id="IPR040445">
    <property type="entry name" value="Kir_TM"/>
</dbReference>
<evidence type="ECO:0000256" key="4">
    <source>
        <dbReference type="ARBA" id="ARBA00022692"/>
    </source>
</evidence>
<keyword evidence="7 13" id="KW-1133">Transmembrane helix</keyword>
<proteinExistence type="inferred from homology"/>
<evidence type="ECO:0000259" key="15">
    <source>
        <dbReference type="Pfam" id="PF17655"/>
    </source>
</evidence>
<dbReference type="PANTHER" id="PTHR11767:SF102">
    <property type="entry name" value="INWARDLY RECTIFYING POTASSIUM CHANNEL 1, ISOFORM F"/>
    <property type="match status" value="1"/>
</dbReference>
<organism evidence="16">
    <name type="scientific">Arion vulgaris</name>
    <dbReference type="NCBI Taxonomy" id="1028688"/>
    <lineage>
        <taxon>Eukaryota</taxon>
        <taxon>Metazoa</taxon>
        <taxon>Spiralia</taxon>
        <taxon>Lophotrochozoa</taxon>
        <taxon>Mollusca</taxon>
        <taxon>Gastropoda</taxon>
        <taxon>Heterobranchia</taxon>
        <taxon>Euthyneura</taxon>
        <taxon>Panpulmonata</taxon>
        <taxon>Eupulmonata</taxon>
        <taxon>Stylommatophora</taxon>
        <taxon>Helicina</taxon>
        <taxon>Arionoidea</taxon>
        <taxon>Arionidae</taxon>
        <taxon>Arion</taxon>
    </lineage>
</organism>
<feature type="transmembrane region" description="Helical" evidence="13">
    <location>
        <begin position="90"/>
        <end position="113"/>
    </location>
</feature>
<dbReference type="Pfam" id="PF17655">
    <property type="entry name" value="IRK_C"/>
    <property type="match status" value="1"/>
</dbReference>
<evidence type="ECO:0000256" key="13">
    <source>
        <dbReference type="SAM" id="Phobius"/>
    </source>
</evidence>
<dbReference type="PANTHER" id="PTHR11767">
    <property type="entry name" value="INWARD RECTIFIER POTASSIUM CHANNEL"/>
    <property type="match status" value="1"/>
</dbReference>
<keyword evidence="6 11" id="KW-0630">Potassium</keyword>
<comment type="subcellular location">
    <subcellularLocation>
        <location evidence="1 11">Membrane</location>
        <topology evidence="1 11">Multi-pass membrane protein</topology>
    </subcellularLocation>
</comment>
<dbReference type="SUPFAM" id="SSF81324">
    <property type="entry name" value="Voltage-gated potassium channels"/>
    <property type="match status" value="1"/>
</dbReference>
<feature type="domain" description="Inward rectifier potassium channel C-terminal" evidence="15">
    <location>
        <begin position="202"/>
        <end position="374"/>
    </location>
</feature>
<keyword evidence="10 11" id="KW-0407">Ion channel</keyword>
<sequence length="425" mass="49260">MSHGTVTSQSKRADNIFELEHDKQEECVQYRWWQKNYISSVWRKKDPKKKRKALVRKNGTYRMFVIGLGEHKSKFFSDIYITVIDLRWPYLIAILFIIYLVIFISFAVFWWLMAYNNGDFDNLKNSEHEFCLRGVKSFRDAVMFSMETQTTIGYGFAYPNAHCVFTVPLTFLQVVIGLFLETLMLGSIFVKIAQPKNRARTILFSNHAVVNQENGKLVLQVRVGDLRRSHLVDSSISGMMIDSYSTKEGSSYPLYQFNCEFSCGKMANQMFLMFPVIVKHVIDENSPLYSIDPENLMSQKFEIVLYLTGTVESTGEMCQARTSYLSNEILWGYRFARMEEFNTKQGQWHVDFKGFNNVVRCHDESHSARELDARRSILEPSHSADIHNKQTFRTESLHNVTHSMTSNVIQTAPSSEQTDETESIV</sequence>
<evidence type="ECO:0000256" key="8">
    <source>
        <dbReference type="ARBA" id="ARBA00023065"/>
    </source>
</evidence>
<keyword evidence="3 11" id="KW-0633">Potassium transport</keyword>
<feature type="compositionally biased region" description="Polar residues" evidence="12">
    <location>
        <begin position="405"/>
        <end position="416"/>
    </location>
</feature>
<dbReference type="GO" id="GO:0034765">
    <property type="term" value="P:regulation of monoatomic ion transmembrane transport"/>
    <property type="evidence" value="ECO:0007669"/>
    <property type="project" value="TreeGrafter"/>
</dbReference>
<evidence type="ECO:0000256" key="6">
    <source>
        <dbReference type="ARBA" id="ARBA00022958"/>
    </source>
</evidence>
<evidence type="ECO:0000256" key="5">
    <source>
        <dbReference type="ARBA" id="ARBA00022882"/>
    </source>
</evidence>
<accession>A0A0B6ZFX2</accession>
<evidence type="ECO:0000256" key="7">
    <source>
        <dbReference type="ARBA" id="ARBA00022989"/>
    </source>
</evidence>
<dbReference type="InterPro" id="IPR013518">
    <property type="entry name" value="K_chnl_inward-rec_Kir_cyto"/>
</dbReference>
<evidence type="ECO:0000256" key="9">
    <source>
        <dbReference type="ARBA" id="ARBA00023136"/>
    </source>
</evidence>
<dbReference type="Gene3D" id="2.60.40.1400">
    <property type="entry name" value="G protein-activated inward rectifier potassium channel 1"/>
    <property type="match status" value="1"/>
</dbReference>
<dbReference type="GO" id="GO:0034702">
    <property type="term" value="C:monoatomic ion channel complex"/>
    <property type="evidence" value="ECO:0007669"/>
    <property type="project" value="UniProtKB-KW"/>
</dbReference>
<feature type="region of interest" description="Disordered" evidence="12">
    <location>
        <begin position="405"/>
        <end position="425"/>
    </location>
</feature>
<feature type="transmembrane region" description="Helical" evidence="13">
    <location>
        <begin position="169"/>
        <end position="190"/>
    </location>
</feature>
<name>A0A0B6ZFX2_9EUPU</name>
<comment type="similarity">
    <text evidence="11">Belongs to the inward rectifier-type potassium channel (TC 1.A.2.1) family.</text>
</comment>
<evidence type="ECO:0000256" key="1">
    <source>
        <dbReference type="ARBA" id="ARBA00004141"/>
    </source>
</evidence>